<accession>A0A0R3WUB6</accession>
<reference evidence="3" key="1">
    <citation type="submission" date="2017-02" db="UniProtKB">
        <authorList>
            <consortium name="WormBaseParasite"/>
        </authorList>
    </citation>
    <scope>IDENTIFICATION</scope>
</reference>
<evidence type="ECO:0000313" key="2">
    <source>
        <dbReference type="Proteomes" id="UP000274429"/>
    </source>
</evidence>
<dbReference type="EMBL" id="UYWX01004188">
    <property type="protein sequence ID" value="VDM24711.1"/>
    <property type="molecule type" value="Genomic_DNA"/>
</dbReference>
<dbReference type="AlphaFoldDB" id="A0A0R3WUB6"/>
<name>A0A0R3WUB6_HYDTA</name>
<gene>
    <name evidence="1" type="ORF">TTAC_LOCUS4341</name>
</gene>
<evidence type="ECO:0000313" key="3">
    <source>
        <dbReference type="WBParaSite" id="TTAC_0000435601-mRNA-1"/>
    </source>
</evidence>
<evidence type="ECO:0000313" key="1">
    <source>
        <dbReference type="EMBL" id="VDM24711.1"/>
    </source>
</evidence>
<dbReference type="Proteomes" id="UP000274429">
    <property type="component" value="Unassembled WGS sequence"/>
</dbReference>
<keyword evidence="2" id="KW-1185">Reference proteome</keyword>
<sequence>MCTGIKVKTVTVTGVIILGINSNISSAHFSPLSMEGDDEIGNNVEAENGTGIAANVAGWVFSSHYVRPPSYDIVTILELTWFFCPPAVTPRFEFRH</sequence>
<protein>
    <submittedName>
        <fullName evidence="3">Secreted protein</fullName>
    </submittedName>
</protein>
<reference evidence="1 2" key="2">
    <citation type="submission" date="2018-11" db="EMBL/GenBank/DDBJ databases">
        <authorList>
            <consortium name="Pathogen Informatics"/>
        </authorList>
    </citation>
    <scope>NUCLEOTIDE SEQUENCE [LARGE SCALE GENOMIC DNA]</scope>
</reference>
<dbReference type="WBParaSite" id="TTAC_0000435601-mRNA-1">
    <property type="protein sequence ID" value="TTAC_0000435601-mRNA-1"/>
    <property type="gene ID" value="TTAC_0000435601"/>
</dbReference>
<organism evidence="3">
    <name type="scientific">Hydatigena taeniaeformis</name>
    <name type="common">Feline tapeworm</name>
    <name type="synonym">Taenia taeniaeformis</name>
    <dbReference type="NCBI Taxonomy" id="6205"/>
    <lineage>
        <taxon>Eukaryota</taxon>
        <taxon>Metazoa</taxon>
        <taxon>Spiralia</taxon>
        <taxon>Lophotrochozoa</taxon>
        <taxon>Platyhelminthes</taxon>
        <taxon>Cestoda</taxon>
        <taxon>Eucestoda</taxon>
        <taxon>Cyclophyllidea</taxon>
        <taxon>Taeniidae</taxon>
        <taxon>Hydatigera</taxon>
    </lineage>
</organism>
<proteinExistence type="predicted"/>